<dbReference type="InterPro" id="IPR050583">
    <property type="entry name" value="Mycobacterial_A85_antigen"/>
</dbReference>
<dbReference type="HOGENOM" id="CLU_057121_0_0_0"/>
<keyword evidence="1" id="KW-0472">Membrane</keyword>
<dbReference type="InParanoid" id="Q7TTY3"/>
<dbReference type="STRING" id="243090.RB11670"/>
<dbReference type="ESTHER" id="rhoba-q7tty3">
    <property type="family name" value="A85-IroE-IroD-Fes-Yiel"/>
</dbReference>
<dbReference type="Pfam" id="PF00756">
    <property type="entry name" value="Esterase"/>
    <property type="match status" value="1"/>
</dbReference>
<evidence type="ECO:0000256" key="1">
    <source>
        <dbReference type="SAM" id="Phobius"/>
    </source>
</evidence>
<dbReference type="EMBL" id="BX294153">
    <property type="protein sequence ID" value="CAD79251.1"/>
    <property type="molecule type" value="Genomic_DNA"/>
</dbReference>
<keyword evidence="3" id="KW-1185">Reference proteome</keyword>
<dbReference type="EnsemblBacteria" id="CAD79251">
    <property type="protein sequence ID" value="CAD79251"/>
    <property type="gene ID" value="RB11670"/>
</dbReference>
<dbReference type="PATRIC" id="fig|243090.15.peg.5652"/>
<dbReference type="OrthoDB" id="9775130at2"/>
<dbReference type="AlphaFoldDB" id="Q7TTY3"/>
<reference evidence="2 3" key="1">
    <citation type="journal article" date="2003" name="Proc. Natl. Acad. Sci. U.S.A.">
        <title>Complete genome sequence of the marine planctomycete Pirellula sp. strain 1.</title>
        <authorList>
            <person name="Gloeckner F.O."/>
            <person name="Kube M."/>
            <person name="Bauer M."/>
            <person name="Teeling H."/>
            <person name="Lombardot T."/>
            <person name="Ludwig W."/>
            <person name="Gade D."/>
            <person name="Beck A."/>
            <person name="Borzym K."/>
            <person name="Heitmann K."/>
            <person name="Rabus R."/>
            <person name="Schlesner H."/>
            <person name="Amann R."/>
            <person name="Reinhardt R."/>
        </authorList>
    </citation>
    <scope>NUCLEOTIDE SEQUENCE [LARGE SCALE GENOMIC DNA]</scope>
    <source>
        <strain evidence="3">DSM 10527 / NCIMB 13988 / SH1</strain>
    </source>
</reference>
<dbReference type="InterPro" id="IPR000801">
    <property type="entry name" value="Esterase-like"/>
</dbReference>
<evidence type="ECO:0000313" key="3">
    <source>
        <dbReference type="Proteomes" id="UP000001025"/>
    </source>
</evidence>
<gene>
    <name evidence="2" type="ordered locus">RB11670</name>
</gene>
<evidence type="ECO:0000313" key="2">
    <source>
        <dbReference type="EMBL" id="CAD79251.1"/>
    </source>
</evidence>
<dbReference type="Proteomes" id="UP000001025">
    <property type="component" value="Chromosome"/>
</dbReference>
<sequence>MCWLEWSLLRDLSPSPPPSTAHLMQTASRFSLPYLAWMLAPFACLGFISTAALADDQASSPLKNGRIVIGPDYQVAPELKDQGAPKGKQFEFMMPLSESKIFDGTDSTLNPRKDVRKERKIVVYVPAAYQDGTAAPFLVMHDGPSRLNLVRNALDNMTISKDPSRRLPAFVAIAVQNGGNDSKGSQRGLEYDTMSDRLARFIQLEVLPAVENHPEIRAAYPNFKLTDDPWGRGVMGCSSGGAAALTMGWFRPEWFRRLITYSGTFVDQQDDDAPEEAEYPLGAWEYHSSMKLIENSEKKPLRIFTHVAENDNRANDPESTYHNWVMANERTADALEAKGYEYRYVFSKATRHCDRKVFEATLADTLAWMWYGYEADAE</sequence>
<dbReference type="KEGG" id="rba:RB11670"/>
<dbReference type="PANTHER" id="PTHR48098">
    <property type="entry name" value="ENTEROCHELIN ESTERASE-RELATED"/>
    <property type="match status" value="1"/>
</dbReference>
<organism evidence="2 3">
    <name type="scientific">Rhodopirellula baltica (strain DSM 10527 / NCIMB 13988 / SH1)</name>
    <dbReference type="NCBI Taxonomy" id="243090"/>
    <lineage>
        <taxon>Bacteria</taxon>
        <taxon>Pseudomonadati</taxon>
        <taxon>Planctomycetota</taxon>
        <taxon>Planctomycetia</taxon>
        <taxon>Pirellulales</taxon>
        <taxon>Pirellulaceae</taxon>
        <taxon>Rhodopirellula</taxon>
    </lineage>
</organism>
<feature type="transmembrane region" description="Helical" evidence="1">
    <location>
        <begin position="34"/>
        <end position="54"/>
    </location>
</feature>
<keyword evidence="1" id="KW-0812">Transmembrane</keyword>
<dbReference type="Gene3D" id="3.40.50.1820">
    <property type="entry name" value="alpha/beta hydrolase"/>
    <property type="match status" value="1"/>
</dbReference>
<dbReference type="InterPro" id="IPR029058">
    <property type="entry name" value="AB_hydrolase_fold"/>
</dbReference>
<name>Q7TTY3_RHOBA</name>
<protein>
    <submittedName>
        <fullName evidence="2">Probable ferric enterobactin esterase-related protein Fes</fullName>
    </submittedName>
</protein>
<accession>Q7TTY3</accession>
<dbReference type="SUPFAM" id="SSF53474">
    <property type="entry name" value="alpha/beta-Hydrolases"/>
    <property type="match status" value="1"/>
</dbReference>
<proteinExistence type="predicted"/>
<dbReference type="PANTHER" id="PTHR48098:SF3">
    <property type="entry name" value="IRON(III) ENTEROBACTIN ESTERASE"/>
    <property type="match status" value="1"/>
</dbReference>
<dbReference type="eggNOG" id="COG2382">
    <property type="taxonomic scope" value="Bacteria"/>
</dbReference>
<keyword evidence="1" id="KW-1133">Transmembrane helix</keyword>